<dbReference type="EMBL" id="BKAQ01000032">
    <property type="protein sequence ID" value="GEP83394.1"/>
    <property type="molecule type" value="Genomic_DNA"/>
</dbReference>
<comment type="caution">
    <text evidence="1">The sequence shown here is derived from an EMBL/GenBank/DDBJ whole genome shotgun (WGS) entry which is preliminary data.</text>
</comment>
<reference evidence="1 2" key="1">
    <citation type="submission" date="2019-07" db="EMBL/GenBank/DDBJ databases">
        <title>Whole genome shotgun sequence of Staphylococcus kloosii NBRC 109624.</title>
        <authorList>
            <person name="Hosoyama A."/>
            <person name="Uohara A."/>
            <person name="Ohji S."/>
            <person name="Ichikawa N."/>
        </authorList>
    </citation>
    <scope>NUCLEOTIDE SEQUENCE [LARGE SCALE GENOMIC DNA]</scope>
    <source>
        <strain evidence="1 2">NBRC 109624</strain>
    </source>
</reference>
<gene>
    <name evidence="1" type="ORF">SKL01_25720</name>
</gene>
<organism evidence="1 2">
    <name type="scientific">Staphylococcus kloosii</name>
    <dbReference type="NCBI Taxonomy" id="29384"/>
    <lineage>
        <taxon>Bacteria</taxon>
        <taxon>Bacillati</taxon>
        <taxon>Bacillota</taxon>
        <taxon>Bacilli</taxon>
        <taxon>Bacillales</taxon>
        <taxon>Staphylococcaceae</taxon>
        <taxon>Staphylococcus</taxon>
    </lineage>
</organism>
<name>A0ABQ0XQ40_9STAP</name>
<accession>A0ABQ0XQ40</accession>
<keyword evidence="2" id="KW-1185">Reference proteome</keyword>
<evidence type="ECO:0000313" key="1">
    <source>
        <dbReference type="EMBL" id="GEP83394.1"/>
    </source>
</evidence>
<evidence type="ECO:0000313" key="2">
    <source>
        <dbReference type="Proteomes" id="UP000321040"/>
    </source>
</evidence>
<dbReference type="Proteomes" id="UP000321040">
    <property type="component" value="Unassembled WGS sequence"/>
</dbReference>
<protein>
    <submittedName>
        <fullName evidence="1">Uncharacterized protein</fullName>
    </submittedName>
</protein>
<proteinExistence type="predicted"/>
<sequence length="62" mass="7179">MTEALLVGFMYLNELNTIIIHYRSETIAKRGLIWLISVNFTVVHSSKCLYSIYLSSETNDEH</sequence>